<evidence type="ECO:0000313" key="3">
    <source>
        <dbReference type="Proteomes" id="UP001209570"/>
    </source>
</evidence>
<gene>
    <name evidence="2" type="ORF">P43SY_009654</name>
</gene>
<feature type="transmembrane region" description="Helical" evidence="1">
    <location>
        <begin position="232"/>
        <end position="253"/>
    </location>
</feature>
<name>A0AAD5LC51_PYTIN</name>
<dbReference type="AlphaFoldDB" id="A0AAD5LC51"/>
<feature type="transmembrane region" description="Helical" evidence="1">
    <location>
        <begin position="199"/>
        <end position="220"/>
    </location>
</feature>
<evidence type="ECO:0008006" key="4">
    <source>
        <dbReference type="Google" id="ProtNLM"/>
    </source>
</evidence>
<evidence type="ECO:0000256" key="1">
    <source>
        <dbReference type="SAM" id="Phobius"/>
    </source>
</evidence>
<sequence>MGCSRPGAVAIVSVFLAGALAMISLVLPYWSKMEIVTAAGEKIEVALGLWGACTSVHPPALDTLTAPVIANGSEVIAIEPESALSDSFTCGSFYDDERVRISCTSFRELANGQCKRREFRGPASLCDVATTASFLGDSTAVVPDATVSDWLSVVDNACHGIGHTAVALAVLSAISASLCGLLLFVGITCGAIESRLGRVGGYCAFATATLQLALAVLWTAEAHPIRYTEHAFATSFYLNAVSILLHAAAFVAAQRHQSLEKEALAAMDLDGGIHADGAATEDKEKAMGSSKATELVAV</sequence>
<accession>A0AAD5LC51</accession>
<dbReference type="Proteomes" id="UP001209570">
    <property type="component" value="Unassembled WGS sequence"/>
</dbReference>
<organism evidence="2 3">
    <name type="scientific">Pythium insidiosum</name>
    <name type="common">Pythiosis disease agent</name>
    <dbReference type="NCBI Taxonomy" id="114742"/>
    <lineage>
        <taxon>Eukaryota</taxon>
        <taxon>Sar</taxon>
        <taxon>Stramenopiles</taxon>
        <taxon>Oomycota</taxon>
        <taxon>Peronosporomycetes</taxon>
        <taxon>Pythiales</taxon>
        <taxon>Pythiaceae</taxon>
        <taxon>Pythium</taxon>
    </lineage>
</organism>
<keyword evidence="3" id="KW-1185">Reference proteome</keyword>
<keyword evidence="1" id="KW-0472">Membrane</keyword>
<comment type="caution">
    <text evidence="2">The sequence shown here is derived from an EMBL/GenBank/DDBJ whole genome shotgun (WGS) entry which is preliminary data.</text>
</comment>
<keyword evidence="1" id="KW-0812">Transmembrane</keyword>
<keyword evidence="1" id="KW-1133">Transmembrane helix</keyword>
<protein>
    <recommendedName>
        <fullName evidence="4">Transmembrane protein</fullName>
    </recommendedName>
</protein>
<proteinExistence type="predicted"/>
<feature type="transmembrane region" description="Helical" evidence="1">
    <location>
        <begin position="7"/>
        <end position="30"/>
    </location>
</feature>
<evidence type="ECO:0000313" key="2">
    <source>
        <dbReference type="EMBL" id="KAJ0393300.1"/>
    </source>
</evidence>
<feature type="transmembrane region" description="Helical" evidence="1">
    <location>
        <begin position="165"/>
        <end position="187"/>
    </location>
</feature>
<reference evidence="2" key="1">
    <citation type="submission" date="2021-12" db="EMBL/GenBank/DDBJ databases">
        <title>Prjna785345.</title>
        <authorList>
            <person name="Rujirawat T."/>
            <person name="Krajaejun T."/>
        </authorList>
    </citation>
    <scope>NUCLEOTIDE SEQUENCE</scope>
    <source>
        <strain evidence="2">Pi057C3</strain>
    </source>
</reference>
<dbReference type="EMBL" id="JAKCXM010000508">
    <property type="protein sequence ID" value="KAJ0393300.1"/>
    <property type="molecule type" value="Genomic_DNA"/>
</dbReference>